<dbReference type="AlphaFoldDB" id="A0A251ZYQ2"/>
<sequence>MVEAEMIWTASGFLTGEYWDQYNSLKLKPALTVEEEEEERVQAALSWLRSRRLPLAVHKTEWEPDMSSRK</sequence>
<dbReference type="EMBL" id="JOMM01000100">
    <property type="protein sequence ID" value="OUI79799.1"/>
    <property type="molecule type" value="Genomic_DNA"/>
</dbReference>
<proteinExistence type="predicted"/>
<protein>
    <submittedName>
        <fullName evidence="1">Uncharacterized protein</fullName>
    </submittedName>
</protein>
<gene>
    <name evidence="1" type="ORF">HC62_00255</name>
</gene>
<name>A0A251ZYQ2_9PROT</name>
<reference evidence="1 2" key="1">
    <citation type="submission" date="2014-06" db="EMBL/GenBank/DDBJ databases">
        <authorList>
            <person name="Ju J."/>
            <person name="Zhang J."/>
        </authorList>
    </citation>
    <scope>NUCLEOTIDE SEQUENCE [LARGE SCALE GENOMIC DNA]</scope>
    <source>
        <strain evidence="1">DmW_042</strain>
    </source>
</reference>
<dbReference type="Proteomes" id="UP000194565">
    <property type="component" value="Unassembled WGS sequence"/>
</dbReference>
<evidence type="ECO:0000313" key="2">
    <source>
        <dbReference type="Proteomes" id="UP000194565"/>
    </source>
</evidence>
<evidence type="ECO:0000313" key="1">
    <source>
        <dbReference type="EMBL" id="OUI79799.1"/>
    </source>
</evidence>
<organism evidence="1 2">
    <name type="scientific">Acetobacter tropicalis</name>
    <dbReference type="NCBI Taxonomy" id="104102"/>
    <lineage>
        <taxon>Bacteria</taxon>
        <taxon>Pseudomonadati</taxon>
        <taxon>Pseudomonadota</taxon>
        <taxon>Alphaproteobacteria</taxon>
        <taxon>Acetobacterales</taxon>
        <taxon>Acetobacteraceae</taxon>
        <taxon>Acetobacter</taxon>
    </lineage>
</organism>
<comment type="caution">
    <text evidence="1">The sequence shown here is derived from an EMBL/GenBank/DDBJ whole genome shotgun (WGS) entry which is preliminary data.</text>
</comment>
<accession>A0A251ZYQ2</accession>